<evidence type="ECO:0000313" key="4">
    <source>
        <dbReference type="EMBL" id="KIW68341.1"/>
    </source>
</evidence>
<dbReference type="Proteomes" id="UP000054266">
    <property type="component" value="Unassembled WGS sequence"/>
</dbReference>
<reference evidence="4 5" key="1">
    <citation type="submission" date="2015-01" db="EMBL/GenBank/DDBJ databases">
        <title>The Genome Sequence of Capronia semiimmersa CBS27337.</title>
        <authorList>
            <consortium name="The Broad Institute Genomics Platform"/>
            <person name="Cuomo C."/>
            <person name="de Hoog S."/>
            <person name="Gorbushina A."/>
            <person name="Stielow B."/>
            <person name="Teixiera M."/>
            <person name="Abouelleil A."/>
            <person name="Chapman S.B."/>
            <person name="Priest M."/>
            <person name="Young S.K."/>
            <person name="Wortman J."/>
            <person name="Nusbaum C."/>
            <person name="Birren B."/>
        </authorList>
    </citation>
    <scope>NUCLEOTIDE SEQUENCE [LARGE SCALE GENOMIC DNA]</scope>
    <source>
        <strain evidence="4 5">CBS 27337</strain>
    </source>
</reference>
<keyword evidence="1" id="KW-0479">Metal-binding</keyword>
<feature type="region of interest" description="Disordered" evidence="2">
    <location>
        <begin position="335"/>
        <end position="416"/>
    </location>
</feature>
<dbReference type="PROSITE" id="PS50157">
    <property type="entry name" value="ZINC_FINGER_C2H2_2"/>
    <property type="match status" value="1"/>
</dbReference>
<accession>A0A0D2CT33</accession>
<dbReference type="InterPro" id="IPR059095">
    <property type="entry name" value="Znf_C2H2_17_2nd"/>
</dbReference>
<name>A0A0D2CT33_9EURO</name>
<feature type="compositionally biased region" description="Basic and acidic residues" evidence="2">
    <location>
        <begin position="211"/>
        <end position="224"/>
    </location>
</feature>
<keyword evidence="5" id="KW-1185">Reference proteome</keyword>
<dbReference type="Gene3D" id="3.30.160.60">
    <property type="entry name" value="Classic Zinc Finger"/>
    <property type="match status" value="2"/>
</dbReference>
<evidence type="ECO:0000259" key="3">
    <source>
        <dbReference type="PROSITE" id="PS50157"/>
    </source>
</evidence>
<feature type="compositionally biased region" description="Basic and acidic residues" evidence="2">
    <location>
        <begin position="118"/>
        <end position="136"/>
    </location>
</feature>
<feature type="region of interest" description="Disordered" evidence="2">
    <location>
        <begin position="175"/>
        <end position="230"/>
    </location>
</feature>
<feature type="region of interest" description="Disordered" evidence="2">
    <location>
        <begin position="107"/>
        <end position="145"/>
    </location>
</feature>
<protein>
    <recommendedName>
        <fullName evidence="3">C2H2-type domain-containing protein</fullName>
    </recommendedName>
</protein>
<dbReference type="InterPro" id="IPR013087">
    <property type="entry name" value="Znf_C2H2_type"/>
</dbReference>
<sequence>MAYFPSESRPDDVVFDENDGDEALTDSRFAVGPLELPLYSDAHNLRVWSSNGNDARMVLPTSSTKSRRPSARKRTVDGKRGLFVVAQFDSTLASAVKFFIPDVIARKDPSPSKSYPSAHHDDHEPNDPVHADEQRHHGSLGTSQRGHFEGLMYCATDNHEINSKANEVNDSHVVHDEKQDTTSQETGQIPPDVNRPSIVDKSLSISPGDFSSERSPKEARRDSTMELSSRSRTRARLPAFIVNDDHLMRALQTDSPHRARREVVIELVYRVLSCHHLRKYWSWPKIDQNMDRTPRIPTCPFQYSTSSWRRRSFMPLLGVENAWETELQQSLNLGALQSNESARPVSTRGDLSPTDASTPMTSEGTTSTASSAQSTPSKRPHRRSGQGKSNRGDNDNPSDNDEEDHPSKRVRGSSESSFPTEKLLACPYWKYDPTRYSPANTLEKKYRGCSSVYLRDIARLKQHLYRVHKMPDYHCQRCLEIFEDEPSLEEHVRTPVELACAYQENISSELLSERQCAQLRKRWTGKTTEEAWKCIWSIIFPRLEPPSSIYAEETPASVQPAQMPGFLSEFQRLAPSVLHQILIERSSEAESAEMRSWLQSIDAQAILNAAIEELFTRIPCSENSQPTPQTQPITTTTYLLPELPDFSDLLNFDIFDEAPTDSNPGPSEASTGDSDGPLTEKSESIESVLNRTHPVDDSFLLPKPADTPVKIHLPVKTQTPIKISGPIDRAIQRDRSPPRNEKGQIFCDHIDCRDKTVQIFARVCEWNRHMDRHEKPYKCQEPGCESRIGFSYSGGLLRHQSEIHKMHLPQTVFCPYPDCNRSSGTGFTRRQNLEEHIRRRHSERRSESSSSTAGALRSADVYRGSENTCDPRQLVTNVPAAPVAGYFINPEGTGIIITNLPDLGVDPPDSQETPVWHPR</sequence>
<feature type="domain" description="C2H2-type" evidence="3">
    <location>
        <begin position="817"/>
        <end position="846"/>
    </location>
</feature>
<feature type="compositionally biased region" description="Polar residues" evidence="2">
    <location>
        <begin position="660"/>
        <end position="673"/>
    </location>
</feature>
<dbReference type="PANTHER" id="PTHR38166">
    <property type="entry name" value="C2H2-TYPE DOMAIN-CONTAINING PROTEIN-RELATED"/>
    <property type="match status" value="1"/>
</dbReference>
<organism evidence="4 5">
    <name type="scientific">Phialophora macrospora</name>
    <dbReference type="NCBI Taxonomy" id="1851006"/>
    <lineage>
        <taxon>Eukaryota</taxon>
        <taxon>Fungi</taxon>
        <taxon>Dikarya</taxon>
        <taxon>Ascomycota</taxon>
        <taxon>Pezizomycotina</taxon>
        <taxon>Eurotiomycetes</taxon>
        <taxon>Chaetothyriomycetidae</taxon>
        <taxon>Chaetothyriales</taxon>
        <taxon>Herpotrichiellaceae</taxon>
        <taxon>Phialophora</taxon>
    </lineage>
</organism>
<evidence type="ECO:0000256" key="1">
    <source>
        <dbReference type="PROSITE-ProRule" id="PRU00042"/>
    </source>
</evidence>
<dbReference type="Pfam" id="PF26177">
    <property type="entry name" value="zf_C2H2_17_1st"/>
    <property type="match status" value="1"/>
</dbReference>
<feature type="region of interest" description="Disordered" evidence="2">
    <location>
        <begin position="900"/>
        <end position="919"/>
    </location>
</feature>
<dbReference type="GO" id="GO:0008270">
    <property type="term" value="F:zinc ion binding"/>
    <property type="evidence" value="ECO:0007669"/>
    <property type="project" value="UniProtKB-KW"/>
</dbReference>
<evidence type="ECO:0000256" key="2">
    <source>
        <dbReference type="SAM" id="MobiDB-lite"/>
    </source>
</evidence>
<feature type="region of interest" description="Disordered" evidence="2">
    <location>
        <begin position="655"/>
        <end position="682"/>
    </location>
</feature>
<dbReference type="HOGENOM" id="CLU_317120_0_0_1"/>
<proteinExistence type="predicted"/>
<dbReference type="EMBL" id="KN846958">
    <property type="protein sequence ID" value="KIW68341.1"/>
    <property type="molecule type" value="Genomic_DNA"/>
</dbReference>
<dbReference type="AlphaFoldDB" id="A0A0D2CT33"/>
<dbReference type="SMART" id="SM00355">
    <property type="entry name" value="ZnF_C2H2"/>
    <property type="match status" value="4"/>
</dbReference>
<feature type="region of interest" description="Disordered" evidence="2">
    <location>
        <begin position="825"/>
        <end position="870"/>
    </location>
</feature>
<dbReference type="PANTHER" id="PTHR38166:SF1">
    <property type="entry name" value="C2H2-TYPE DOMAIN-CONTAINING PROTEIN"/>
    <property type="match status" value="1"/>
</dbReference>
<feature type="compositionally biased region" description="Low complexity" evidence="2">
    <location>
        <begin position="361"/>
        <end position="377"/>
    </location>
</feature>
<gene>
    <name evidence="4" type="ORF">PV04_04294</name>
</gene>
<keyword evidence="1" id="KW-0863">Zinc-finger</keyword>
<dbReference type="Pfam" id="PF26176">
    <property type="entry name" value="zf_C2H2_17_2"/>
    <property type="match status" value="1"/>
</dbReference>
<dbReference type="InterPro" id="IPR059009">
    <property type="entry name" value="Znf_C2H2_17_1st"/>
</dbReference>
<evidence type="ECO:0000313" key="5">
    <source>
        <dbReference type="Proteomes" id="UP000054266"/>
    </source>
</evidence>
<keyword evidence="1" id="KW-0862">Zinc</keyword>